<dbReference type="AlphaFoldDB" id="A0AA91ECC7"/>
<dbReference type="InterPro" id="IPR049381">
    <property type="entry name" value="UbiD-like_C"/>
</dbReference>
<gene>
    <name evidence="5" type="ORF">M993_03227</name>
</gene>
<evidence type="ECO:0000256" key="1">
    <source>
        <dbReference type="ARBA" id="ARBA00022793"/>
    </source>
</evidence>
<dbReference type="InterPro" id="IPR002830">
    <property type="entry name" value="UbiD"/>
</dbReference>
<dbReference type="InterPro" id="IPR048304">
    <property type="entry name" value="UbiD_Rift_dom"/>
</dbReference>
<dbReference type="Pfam" id="PF20696">
    <property type="entry name" value="UbiD_C"/>
    <property type="match status" value="1"/>
</dbReference>
<evidence type="ECO:0000313" key="6">
    <source>
        <dbReference type="Proteomes" id="UP000078431"/>
    </source>
</evidence>
<dbReference type="SUPFAM" id="SSF143968">
    <property type="entry name" value="UbiD C-terminal domain-like"/>
    <property type="match status" value="1"/>
</dbReference>
<dbReference type="InterPro" id="IPR049383">
    <property type="entry name" value="UbiD-like_N"/>
</dbReference>
<dbReference type="Proteomes" id="UP000078431">
    <property type="component" value="Unassembled WGS sequence"/>
</dbReference>
<dbReference type="PANTHER" id="PTHR30108">
    <property type="entry name" value="3-OCTAPRENYL-4-HYDROXYBENZOATE CARBOXY-LYASE-RELATED"/>
    <property type="match status" value="1"/>
</dbReference>
<evidence type="ECO:0000259" key="3">
    <source>
        <dbReference type="Pfam" id="PF20695"/>
    </source>
</evidence>
<dbReference type="EC" id="4.1.1.-" evidence="5"/>
<dbReference type="PANTHER" id="PTHR30108:SF17">
    <property type="entry name" value="FERULIC ACID DECARBOXYLASE 1"/>
    <property type="match status" value="1"/>
</dbReference>
<keyword evidence="6" id="KW-1185">Reference proteome</keyword>
<keyword evidence="5" id="KW-0456">Lyase</keyword>
<evidence type="ECO:0000313" key="5">
    <source>
        <dbReference type="EMBL" id="OAT58021.1"/>
    </source>
</evidence>
<dbReference type="Gene3D" id="3.40.1670.10">
    <property type="entry name" value="UbiD C-terminal domain-like"/>
    <property type="match status" value="1"/>
</dbReference>
<dbReference type="EMBL" id="LXEX01000048">
    <property type="protein sequence ID" value="OAT58021.1"/>
    <property type="molecule type" value="Genomic_DNA"/>
</dbReference>
<reference evidence="5 6" key="1">
    <citation type="submission" date="2016-04" db="EMBL/GenBank/DDBJ databases">
        <title>ATOL: Assembling a taxonomically balanced genome-scale reconstruction of the evolutionary history of the Enterobacteriaceae.</title>
        <authorList>
            <person name="Plunkett G.III."/>
            <person name="Neeno-Eckwall E.C."/>
            <person name="Glasner J.D."/>
            <person name="Perna N.T."/>
        </authorList>
    </citation>
    <scope>NUCLEOTIDE SEQUENCE [LARGE SCALE GENOMIC DNA]</scope>
    <source>
        <strain evidence="5 6">ATCC 12841</strain>
    </source>
</reference>
<organism evidence="5 6">
    <name type="scientific">Obesumbacterium proteus ATCC 12841</name>
    <dbReference type="NCBI Taxonomy" id="1354268"/>
    <lineage>
        <taxon>Bacteria</taxon>
        <taxon>Pseudomonadati</taxon>
        <taxon>Pseudomonadota</taxon>
        <taxon>Gammaproteobacteria</taxon>
        <taxon>Enterobacterales</taxon>
        <taxon>Hafniaceae</taxon>
        <taxon>Obesumbacterium</taxon>
    </lineage>
</organism>
<dbReference type="EC" id="1.-.-.-" evidence="5"/>
<dbReference type="Pfam" id="PF20695">
    <property type="entry name" value="UbiD_N"/>
    <property type="match status" value="1"/>
</dbReference>
<dbReference type="SUPFAM" id="SSF50475">
    <property type="entry name" value="FMN-binding split barrel"/>
    <property type="match status" value="1"/>
</dbReference>
<dbReference type="GO" id="GO:0005737">
    <property type="term" value="C:cytoplasm"/>
    <property type="evidence" value="ECO:0007669"/>
    <property type="project" value="TreeGrafter"/>
</dbReference>
<evidence type="ECO:0000259" key="4">
    <source>
        <dbReference type="Pfam" id="PF20696"/>
    </source>
</evidence>
<protein>
    <submittedName>
        <fullName evidence="5">3-polyprenyl-4-hydroxybenzoate carboxy-lyase</fullName>
        <ecNumber evidence="5">1.-.-.-</ecNumber>
        <ecNumber evidence="5">4.1.1.-</ecNumber>
    </submittedName>
</protein>
<feature type="domain" description="3-octaprenyl-4-hydroxybenzoate carboxy-lyase-like N-terminal" evidence="3">
    <location>
        <begin position="26"/>
        <end position="103"/>
    </location>
</feature>
<feature type="domain" description="3-octaprenyl-4-hydroxybenzoate carboxy-lyase-like Rift-related" evidence="2">
    <location>
        <begin position="119"/>
        <end position="329"/>
    </location>
</feature>
<proteinExistence type="predicted"/>
<dbReference type="RefSeq" id="WP_061554744.1">
    <property type="nucleotide sequence ID" value="NZ_LXEX01000048.1"/>
</dbReference>
<name>A0AA91ECC7_9GAMM</name>
<feature type="domain" description="3-octaprenyl-4-hydroxybenzoate carboxy-lyase-like C-terminal" evidence="4">
    <location>
        <begin position="337"/>
        <end position="471"/>
    </location>
</feature>
<evidence type="ECO:0000259" key="2">
    <source>
        <dbReference type="Pfam" id="PF01977"/>
    </source>
</evidence>
<keyword evidence="1" id="KW-0210">Decarboxylase</keyword>
<keyword evidence="5" id="KW-0560">Oxidoreductase</keyword>
<sequence>MDNTPNNKIKNPIHDLRSALDFLATQPGELVSTDVEVDPCAELSGVYRYVGAGGTCLRPTRKNGPAMVFNKIKGFNDISVAIGLNGSRSRVGHFLNCEPEKLGHLLRNSVKNAVTPVTVGADKALCQQVIHFADDADFDLRKLLPAPTNTEEDAGPYITMGLCYASDPDTHESDITIHRLCVQSRDELSMWLTPGRHIDAFRMKAEAQGKPLPISISIGVDPAIEIAACFEPPTTPLGFDELSIAGALRGHAVEMVQCKTINEKAIAHAEIVIEGELLPNVRLREDQNTNTGKAMPEFPGYTGAAKDALPVIKVKAVTHRFNPIWRTTIGPGEEHVNMAGIPTEASILDMVERAMPGKLLNVFAHSAGGGKLLAVMQFKKSAAVDEGRQRQAALLAFAAFSELKHIILVDEDVDIFDSDDVMWAMQTRYQGDVDTVFIPGVRCHPLDPSQMPDYSPSILQEGMSCKTIFDCTVPFHLKAHFERSRFKEVDVKRFLPDFK</sequence>
<dbReference type="GO" id="GO:0016831">
    <property type="term" value="F:carboxy-lyase activity"/>
    <property type="evidence" value="ECO:0007669"/>
    <property type="project" value="UniProtKB-KW"/>
</dbReference>
<comment type="caution">
    <text evidence="5">The sequence shown here is derived from an EMBL/GenBank/DDBJ whole genome shotgun (WGS) entry which is preliminary data.</text>
</comment>
<dbReference type="GO" id="GO:0016491">
    <property type="term" value="F:oxidoreductase activity"/>
    <property type="evidence" value="ECO:0007669"/>
    <property type="project" value="UniProtKB-KW"/>
</dbReference>
<accession>A0AA91ECC7</accession>
<dbReference type="Pfam" id="PF01977">
    <property type="entry name" value="UbiD"/>
    <property type="match status" value="1"/>
</dbReference>